<dbReference type="RefSeq" id="WP_311707035.1">
    <property type="nucleotide sequence ID" value="NZ_JAVREL010000017.1"/>
</dbReference>
<accession>A0ABU2MWZ6</accession>
<evidence type="ECO:0000256" key="1">
    <source>
        <dbReference type="SAM" id="Phobius"/>
    </source>
</evidence>
<gene>
    <name evidence="2" type="ORF">RM590_25400</name>
</gene>
<feature type="transmembrane region" description="Helical" evidence="1">
    <location>
        <begin position="186"/>
        <end position="212"/>
    </location>
</feature>
<keyword evidence="3" id="KW-1185">Reference proteome</keyword>
<dbReference type="EMBL" id="JAVREL010000017">
    <property type="protein sequence ID" value="MDT0345897.1"/>
    <property type="molecule type" value="Genomic_DNA"/>
</dbReference>
<feature type="transmembrane region" description="Helical" evidence="1">
    <location>
        <begin position="38"/>
        <end position="59"/>
    </location>
</feature>
<evidence type="ECO:0008006" key="4">
    <source>
        <dbReference type="Google" id="ProtNLM"/>
    </source>
</evidence>
<sequence length="223" mass="23970">MRRMRRFFLLCVGVTSLLACWLVAFVVLFGLLVRAFGLWVLIGIPLVPALLMLAAWLILPFVDEVEPDGGPLLYVLAGSGCVAVAALWVAGVTADLAGAQVYHARFGEQTTAVVSWVDPVRNEYGNVTETWYYVVDPTTEEHLGVLAQEPANGTAEGDRVEVSVDPRGWMPPVPVDRLGWTTVPTAILVCCFAAVVLAALAVVAMALVTWVARVTPRHGTGSL</sequence>
<name>A0ABU2MWZ6_9ACTN</name>
<proteinExistence type="predicted"/>
<feature type="transmembrane region" description="Helical" evidence="1">
    <location>
        <begin position="71"/>
        <end position="90"/>
    </location>
</feature>
<dbReference type="PROSITE" id="PS51257">
    <property type="entry name" value="PROKAR_LIPOPROTEIN"/>
    <property type="match status" value="1"/>
</dbReference>
<protein>
    <recommendedName>
        <fullName evidence="4">DUF3592 domain-containing protein</fullName>
    </recommendedName>
</protein>
<comment type="caution">
    <text evidence="2">The sequence shown here is derived from an EMBL/GenBank/DDBJ whole genome shotgun (WGS) entry which is preliminary data.</text>
</comment>
<keyword evidence="1" id="KW-1133">Transmembrane helix</keyword>
<reference evidence="3" key="1">
    <citation type="submission" date="2023-07" db="EMBL/GenBank/DDBJ databases">
        <title>30 novel species of actinomycetes from the DSMZ collection.</title>
        <authorList>
            <person name="Nouioui I."/>
        </authorList>
    </citation>
    <scope>NUCLEOTIDE SEQUENCE [LARGE SCALE GENOMIC DNA]</scope>
    <source>
        <strain evidence="3">DSM 44938</strain>
    </source>
</reference>
<keyword evidence="1" id="KW-0812">Transmembrane</keyword>
<keyword evidence="1" id="KW-0472">Membrane</keyword>
<organism evidence="2 3">
    <name type="scientific">Streptomyces litchfieldiae</name>
    <dbReference type="NCBI Taxonomy" id="3075543"/>
    <lineage>
        <taxon>Bacteria</taxon>
        <taxon>Bacillati</taxon>
        <taxon>Actinomycetota</taxon>
        <taxon>Actinomycetes</taxon>
        <taxon>Kitasatosporales</taxon>
        <taxon>Streptomycetaceae</taxon>
        <taxon>Streptomyces</taxon>
    </lineage>
</organism>
<feature type="transmembrane region" description="Helical" evidence="1">
    <location>
        <begin position="7"/>
        <end position="32"/>
    </location>
</feature>
<evidence type="ECO:0000313" key="2">
    <source>
        <dbReference type="EMBL" id="MDT0345897.1"/>
    </source>
</evidence>
<dbReference type="Proteomes" id="UP001183246">
    <property type="component" value="Unassembled WGS sequence"/>
</dbReference>
<evidence type="ECO:0000313" key="3">
    <source>
        <dbReference type="Proteomes" id="UP001183246"/>
    </source>
</evidence>